<dbReference type="EMBL" id="JBBBDM010000002">
    <property type="protein sequence ID" value="MEI5686716.1"/>
    <property type="molecule type" value="Genomic_DNA"/>
</dbReference>
<proteinExistence type="predicted"/>
<evidence type="ECO:0000256" key="1">
    <source>
        <dbReference type="SAM" id="Phobius"/>
    </source>
</evidence>
<feature type="transmembrane region" description="Helical" evidence="1">
    <location>
        <begin position="40"/>
        <end position="62"/>
    </location>
</feature>
<name>A0ABU8H149_9SPHN</name>
<comment type="caution">
    <text evidence="2">The sequence shown here is derived from an EMBL/GenBank/DDBJ whole genome shotgun (WGS) entry which is preliminary data.</text>
</comment>
<feature type="transmembrane region" description="Helical" evidence="1">
    <location>
        <begin position="15"/>
        <end position="33"/>
    </location>
</feature>
<organism evidence="2 3">
    <name type="scientific">Sphingomonas kyungheensis</name>
    <dbReference type="NCBI Taxonomy" id="1069987"/>
    <lineage>
        <taxon>Bacteria</taxon>
        <taxon>Pseudomonadati</taxon>
        <taxon>Pseudomonadota</taxon>
        <taxon>Alphaproteobacteria</taxon>
        <taxon>Sphingomonadales</taxon>
        <taxon>Sphingomonadaceae</taxon>
        <taxon>Sphingomonas</taxon>
    </lineage>
</organism>
<protein>
    <submittedName>
        <fullName evidence="2">Uncharacterized protein</fullName>
    </submittedName>
</protein>
<gene>
    <name evidence="2" type="ORF">V8201_06445</name>
</gene>
<keyword evidence="1" id="KW-0472">Membrane</keyword>
<accession>A0ABU8H149</accession>
<evidence type="ECO:0000313" key="2">
    <source>
        <dbReference type="EMBL" id="MEI5686716.1"/>
    </source>
</evidence>
<dbReference type="RefSeq" id="WP_037530458.1">
    <property type="nucleotide sequence ID" value="NZ_JBBBDM010000002.1"/>
</dbReference>
<keyword evidence="3" id="KW-1185">Reference proteome</keyword>
<keyword evidence="1" id="KW-1133">Transmembrane helix</keyword>
<reference evidence="2 3" key="1">
    <citation type="journal article" date="2013" name="Int. J. Syst. Evol. Microbiol.">
        <title>Sphingomonas kyungheensis sp. nov., a bacterium with ginsenoside-converting activity isolated from soil of a ginseng field.</title>
        <authorList>
            <person name="Son H.M."/>
            <person name="Yang J.E."/>
            <person name="Park Y."/>
            <person name="Han C.K."/>
            <person name="Kim S.G."/>
            <person name="Kook M."/>
            <person name="Yi T.H."/>
        </authorList>
    </citation>
    <scope>NUCLEOTIDE SEQUENCE [LARGE SCALE GENOMIC DNA]</scope>
    <source>
        <strain evidence="2 3">LMG 26582</strain>
    </source>
</reference>
<dbReference type="Proteomes" id="UP001367771">
    <property type="component" value="Unassembled WGS sequence"/>
</dbReference>
<evidence type="ECO:0000313" key="3">
    <source>
        <dbReference type="Proteomes" id="UP001367771"/>
    </source>
</evidence>
<keyword evidence="1" id="KW-0812">Transmembrane</keyword>
<sequence>MTAWPSLPRSAKIKATGYVISTFSVVLLAIVSWRSASRDSALALCLVCGATTSIIGMIMRLYSYEVEKTEPAD</sequence>